<dbReference type="STRING" id="1424334.W822_01845"/>
<dbReference type="PATRIC" id="fig|1424334.3.peg.363"/>
<evidence type="ECO:0000256" key="1">
    <source>
        <dbReference type="ARBA" id="ARBA00022723"/>
    </source>
</evidence>
<evidence type="ECO:0000259" key="2">
    <source>
        <dbReference type="SMART" id="SM00922"/>
    </source>
</evidence>
<name>V8QYF1_9BURK</name>
<proteinExistence type="predicted"/>
<sequence length="345" mass="38655">MPLYQPYKLSYRTFTEFEPFFIELEDAAGKRAFSDAHVSPGSSSETREGAWKYCQDRLQELKDVDIDESKIKLLSRLEESKVATTLIMTALEALQGSQWLQIEKDIHQELIVPINATDEPGIEKELHLLLEEGFTTFKVKVGKDVDADIARTNTILRLLADRATIRLDANRAYCKEDAIRFSHGIEYAGADLFEQPCDSDAWNDNAAVARESPIPLMLDEPICSLADIERAAGIPNVGYCKLKLKRFGSLDALAAGIQSVHDHGMLAVLGDGLGSEINNWMEAAVAARLIRTKGEFNGFLKHVDRLFLNSLSCQKGKIHLKAGYFPQLDKEAVDRLTIDKYDIEY</sequence>
<dbReference type="PANTHER" id="PTHR48073">
    <property type="entry name" value="O-SUCCINYLBENZOATE SYNTHASE-RELATED"/>
    <property type="match status" value="1"/>
</dbReference>
<dbReference type="InterPro" id="IPR013342">
    <property type="entry name" value="Mandelate_racemase_C"/>
</dbReference>
<dbReference type="Gene3D" id="3.30.390.10">
    <property type="entry name" value="Enolase-like, N-terminal domain"/>
    <property type="match status" value="1"/>
</dbReference>
<dbReference type="GO" id="GO:0003824">
    <property type="term" value="F:catalytic activity"/>
    <property type="evidence" value="ECO:0007669"/>
    <property type="project" value="UniProtKB-ARBA"/>
</dbReference>
<dbReference type="InterPro" id="IPR029017">
    <property type="entry name" value="Enolase-like_N"/>
</dbReference>
<dbReference type="SMART" id="SM00922">
    <property type="entry name" value="MR_MLE"/>
    <property type="match status" value="1"/>
</dbReference>
<dbReference type="SUPFAM" id="SSF51604">
    <property type="entry name" value="Enolase C-terminal domain-like"/>
    <property type="match status" value="1"/>
</dbReference>
<keyword evidence="1" id="KW-0479">Metal-binding</keyword>
<dbReference type="AlphaFoldDB" id="V8QYF1"/>
<reference evidence="3 4" key="1">
    <citation type="journal article" date="2014" name="Genome Announc.">
        <title>Draft Genome Sequence of Advenella kashmirensis Strain W13003, a Polycyclic Aromatic Hydrocarbon-Degrading Bacterium.</title>
        <authorList>
            <person name="Wang X."/>
            <person name="Jin D."/>
            <person name="Zhou L."/>
            <person name="Wu L."/>
            <person name="An W."/>
            <person name="Zhao L."/>
        </authorList>
    </citation>
    <scope>NUCLEOTIDE SEQUENCE [LARGE SCALE GENOMIC DNA]</scope>
    <source>
        <strain evidence="3 4">W13003</strain>
    </source>
</reference>
<protein>
    <recommendedName>
        <fullName evidence="2">Mandelate racemase/muconate lactonizing enzyme C-terminal domain-containing protein</fullName>
    </recommendedName>
</protein>
<comment type="caution">
    <text evidence="3">The sequence shown here is derived from an EMBL/GenBank/DDBJ whole genome shotgun (WGS) entry which is preliminary data.</text>
</comment>
<dbReference type="HOGENOM" id="CLU_773651_0_0_4"/>
<dbReference type="EMBL" id="AYXT01000001">
    <property type="protein sequence ID" value="ETF04667.1"/>
    <property type="molecule type" value="Genomic_DNA"/>
</dbReference>
<dbReference type="Pfam" id="PF13378">
    <property type="entry name" value="MR_MLE_C"/>
    <property type="match status" value="1"/>
</dbReference>
<dbReference type="GO" id="GO:0046872">
    <property type="term" value="F:metal ion binding"/>
    <property type="evidence" value="ECO:0007669"/>
    <property type="project" value="UniProtKB-KW"/>
</dbReference>
<evidence type="ECO:0000313" key="4">
    <source>
        <dbReference type="Proteomes" id="UP000018733"/>
    </source>
</evidence>
<dbReference type="InterPro" id="IPR029065">
    <property type="entry name" value="Enolase_C-like"/>
</dbReference>
<feature type="domain" description="Mandelate racemase/muconate lactonizing enzyme C-terminal" evidence="2">
    <location>
        <begin position="120"/>
        <end position="215"/>
    </location>
</feature>
<dbReference type="Gene3D" id="3.20.20.120">
    <property type="entry name" value="Enolase-like C-terminal domain"/>
    <property type="match status" value="1"/>
</dbReference>
<dbReference type="eggNOG" id="COG4948">
    <property type="taxonomic scope" value="Bacteria"/>
</dbReference>
<organism evidence="3 4">
    <name type="scientific">Advenella kashmirensis W13003</name>
    <dbReference type="NCBI Taxonomy" id="1424334"/>
    <lineage>
        <taxon>Bacteria</taxon>
        <taxon>Pseudomonadati</taxon>
        <taxon>Pseudomonadota</taxon>
        <taxon>Betaproteobacteria</taxon>
        <taxon>Burkholderiales</taxon>
        <taxon>Alcaligenaceae</taxon>
    </lineage>
</organism>
<evidence type="ECO:0000313" key="3">
    <source>
        <dbReference type="EMBL" id="ETF04667.1"/>
    </source>
</evidence>
<keyword evidence="4" id="KW-1185">Reference proteome</keyword>
<dbReference type="Proteomes" id="UP000018733">
    <property type="component" value="Unassembled WGS sequence"/>
</dbReference>
<dbReference type="PANTHER" id="PTHR48073:SF2">
    <property type="entry name" value="O-SUCCINYLBENZOATE SYNTHASE"/>
    <property type="match status" value="1"/>
</dbReference>
<accession>V8QYF1</accession>
<dbReference type="InterPro" id="IPR036849">
    <property type="entry name" value="Enolase-like_C_sf"/>
</dbReference>
<gene>
    <name evidence="3" type="ORF">W822_01845</name>
</gene>